<gene>
    <name evidence="2" type="ORF">WMY93_029429</name>
</gene>
<reference evidence="3" key="1">
    <citation type="submission" date="2024-04" db="EMBL/GenBank/DDBJ databases">
        <title>Salinicola lusitanus LLJ914,a marine bacterium isolated from the Okinawa Trough.</title>
        <authorList>
            <person name="Li J."/>
        </authorList>
    </citation>
    <scope>NUCLEOTIDE SEQUENCE [LARGE SCALE GENOMIC DNA]</scope>
</reference>
<evidence type="ECO:0000256" key="1">
    <source>
        <dbReference type="SAM" id="MobiDB-lite"/>
    </source>
</evidence>
<dbReference type="Proteomes" id="UP001460270">
    <property type="component" value="Unassembled WGS sequence"/>
</dbReference>
<sequence length="98" mass="10758">MMVMIQGKDSQCTLGQGNKVAMLPRNHSTSQLPDQLDPEEDGLPEAAEKSQAAKLNEFNKTIMQSILKGDWLKSSISSGPVHFQDSWSNRSSCSSHPI</sequence>
<evidence type="ECO:0000313" key="3">
    <source>
        <dbReference type="Proteomes" id="UP001460270"/>
    </source>
</evidence>
<dbReference type="AlphaFoldDB" id="A0AAW0MUI7"/>
<accession>A0AAW0MUI7</accession>
<keyword evidence="3" id="KW-1185">Reference proteome</keyword>
<name>A0AAW0MUI7_9GOBI</name>
<feature type="region of interest" description="Disordered" evidence="1">
    <location>
        <begin position="25"/>
        <end position="49"/>
    </location>
</feature>
<dbReference type="EMBL" id="JBBPFD010000021">
    <property type="protein sequence ID" value="KAK7883255.1"/>
    <property type="molecule type" value="Genomic_DNA"/>
</dbReference>
<organism evidence="2 3">
    <name type="scientific">Mugilogobius chulae</name>
    <name type="common">yellowstripe goby</name>
    <dbReference type="NCBI Taxonomy" id="88201"/>
    <lineage>
        <taxon>Eukaryota</taxon>
        <taxon>Metazoa</taxon>
        <taxon>Chordata</taxon>
        <taxon>Craniata</taxon>
        <taxon>Vertebrata</taxon>
        <taxon>Euteleostomi</taxon>
        <taxon>Actinopterygii</taxon>
        <taxon>Neopterygii</taxon>
        <taxon>Teleostei</taxon>
        <taxon>Neoteleostei</taxon>
        <taxon>Acanthomorphata</taxon>
        <taxon>Gobiaria</taxon>
        <taxon>Gobiiformes</taxon>
        <taxon>Gobioidei</taxon>
        <taxon>Gobiidae</taxon>
        <taxon>Gobionellinae</taxon>
        <taxon>Mugilogobius</taxon>
    </lineage>
</organism>
<protein>
    <submittedName>
        <fullName evidence="2">Uncharacterized protein</fullName>
    </submittedName>
</protein>
<comment type="caution">
    <text evidence="2">The sequence shown here is derived from an EMBL/GenBank/DDBJ whole genome shotgun (WGS) entry which is preliminary data.</text>
</comment>
<proteinExistence type="predicted"/>
<evidence type="ECO:0000313" key="2">
    <source>
        <dbReference type="EMBL" id="KAK7883255.1"/>
    </source>
</evidence>